<feature type="signal peptide" evidence="9">
    <location>
        <begin position="1"/>
        <end position="20"/>
    </location>
</feature>
<name>A0A5K3EHA0_MESCO</name>
<keyword evidence="2" id="KW-0433">Leucine-rich repeat</keyword>
<feature type="region of interest" description="Disordered" evidence="7">
    <location>
        <begin position="262"/>
        <end position="300"/>
    </location>
</feature>
<evidence type="ECO:0000259" key="10">
    <source>
        <dbReference type="SMART" id="SM00082"/>
    </source>
</evidence>
<dbReference type="GO" id="GO:0005886">
    <property type="term" value="C:plasma membrane"/>
    <property type="evidence" value="ECO:0007669"/>
    <property type="project" value="TreeGrafter"/>
</dbReference>
<keyword evidence="5 8" id="KW-1133">Transmembrane helix</keyword>
<dbReference type="PANTHER" id="PTHR24365">
    <property type="entry name" value="TOLL-LIKE RECEPTOR"/>
    <property type="match status" value="1"/>
</dbReference>
<dbReference type="InterPro" id="IPR000483">
    <property type="entry name" value="Cys-rich_flank_reg_C"/>
</dbReference>
<evidence type="ECO:0000256" key="6">
    <source>
        <dbReference type="ARBA" id="ARBA00023136"/>
    </source>
</evidence>
<evidence type="ECO:0000256" key="7">
    <source>
        <dbReference type="SAM" id="MobiDB-lite"/>
    </source>
</evidence>
<feature type="compositionally biased region" description="Polar residues" evidence="7">
    <location>
        <begin position="267"/>
        <end position="279"/>
    </location>
</feature>
<proteinExistence type="predicted"/>
<dbReference type="SMART" id="SM00082">
    <property type="entry name" value="LRRCT"/>
    <property type="match status" value="1"/>
</dbReference>
<feature type="chain" id="PRO_5024385390" evidence="9">
    <location>
        <begin position="21"/>
        <end position="389"/>
    </location>
</feature>
<keyword evidence="3 8" id="KW-0812">Transmembrane</keyword>
<organism evidence="11">
    <name type="scientific">Mesocestoides corti</name>
    <name type="common">Flatworm</name>
    <dbReference type="NCBI Taxonomy" id="53468"/>
    <lineage>
        <taxon>Eukaryota</taxon>
        <taxon>Metazoa</taxon>
        <taxon>Spiralia</taxon>
        <taxon>Lophotrochozoa</taxon>
        <taxon>Platyhelminthes</taxon>
        <taxon>Cestoda</taxon>
        <taxon>Eucestoda</taxon>
        <taxon>Cyclophyllidea</taxon>
        <taxon>Mesocestoididae</taxon>
        <taxon>Mesocestoides</taxon>
    </lineage>
</organism>
<dbReference type="GO" id="GO:0007165">
    <property type="term" value="P:signal transduction"/>
    <property type="evidence" value="ECO:0007669"/>
    <property type="project" value="TreeGrafter"/>
</dbReference>
<evidence type="ECO:0000256" key="4">
    <source>
        <dbReference type="ARBA" id="ARBA00022729"/>
    </source>
</evidence>
<accession>A0A5K3EHA0</accession>
<evidence type="ECO:0000256" key="8">
    <source>
        <dbReference type="SAM" id="Phobius"/>
    </source>
</evidence>
<evidence type="ECO:0000313" key="11">
    <source>
        <dbReference type="WBParaSite" id="MCU_000299-RA"/>
    </source>
</evidence>
<keyword evidence="4 9" id="KW-0732">Signal</keyword>
<comment type="subcellular location">
    <subcellularLocation>
        <location evidence="1">Membrane</location>
        <topology evidence="1">Single-pass membrane protein</topology>
    </subcellularLocation>
</comment>
<dbReference type="GO" id="GO:0038023">
    <property type="term" value="F:signaling receptor activity"/>
    <property type="evidence" value="ECO:0007669"/>
    <property type="project" value="TreeGrafter"/>
</dbReference>
<protein>
    <submittedName>
        <fullName evidence="11">LRRCT domain-containing protein</fullName>
    </submittedName>
</protein>
<dbReference type="AlphaFoldDB" id="A0A5K3EHA0"/>
<feature type="domain" description="LRRCT" evidence="10">
    <location>
        <begin position="212"/>
        <end position="261"/>
    </location>
</feature>
<evidence type="ECO:0000256" key="1">
    <source>
        <dbReference type="ARBA" id="ARBA00004167"/>
    </source>
</evidence>
<dbReference type="Gene3D" id="3.80.10.10">
    <property type="entry name" value="Ribonuclease Inhibitor"/>
    <property type="match status" value="1"/>
</dbReference>
<evidence type="ECO:0000256" key="5">
    <source>
        <dbReference type="ARBA" id="ARBA00022989"/>
    </source>
</evidence>
<sequence>MTFIFLLVYLGLSHICTTGAQMVQHGRCYKSSSVLICKNSMPTVDDLQFQDIQTVIMTHLSEGTWLYLNDSNPTTTGIQKVEVQSSDIFRVEPGYFAKISGTNKLKRLMLRNVKGSVVVDKSMLQGLAKSLNYLVVVNSLSVKVADLAELEVLTDLELSSTNVIGTPADFEKLLPRLRSLDIKNCNLNQLPWEAIVKWITENDSRRLKINGNSWICDCSIAALKRLQPGIVGSNLQKLTCGSPPNLAGRLLSDITEEELCPVAPPSKNDSAGGSLQPSGNGSGSEDGAGNAINPSMGNKGEVADVKSSGVRTEVIIAGTVVGALVLIFVVFIIVYKCRLYPKKKNREERTSKTHQNKRYVNVIEEPPLQQFATNNRAPEKGKLVEGSQV</sequence>
<evidence type="ECO:0000256" key="2">
    <source>
        <dbReference type="ARBA" id="ARBA00022614"/>
    </source>
</evidence>
<dbReference type="PANTHER" id="PTHR24365:SF541">
    <property type="entry name" value="PROTEIN TOLL-RELATED"/>
    <property type="match status" value="1"/>
</dbReference>
<reference evidence="11" key="1">
    <citation type="submission" date="2019-11" db="UniProtKB">
        <authorList>
            <consortium name="WormBaseParasite"/>
        </authorList>
    </citation>
    <scope>IDENTIFICATION</scope>
</reference>
<evidence type="ECO:0000256" key="3">
    <source>
        <dbReference type="ARBA" id="ARBA00022692"/>
    </source>
</evidence>
<evidence type="ECO:0000256" key="9">
    <source>
        <dbReference type="SAM" id="SignalP"/>
    </source>
</evidence>
<dbReference type="InterPro" id="IPR032675">
    <property type="entry name" value="LRR_dom_sf"/>
</dbReference>
<dbReference type="WBParaSite" id="MCU_000299-RA">
    <property type="protein sequence ID" value="MCU_000299-RA"/>
    <property type="gene ID" value="MCU_000299"/>
</dbReference>
<feature type="transmembrane region" description="Helical" evidence="8">
    <location>
        <begin position="314"/>
        <end position="335"/>
    </location>
</feature>
<dbReference type="SUPFAM" id="SSF52058">
    <property type="entry name" value="L domain-like"/>
    <property type="match status" value="1"/>
</dbReference>
<keyword evidence="6 8" id="KW-0472">Membrane</keyword>